<keyword evidence="2" id="KW-1185">Reference proteome</keyword>
<dbReference type="Proteomes" id="UP000091857">
    <property type="component" value="Chromosome 15"/>
</dbReference>
<organism evidence="1 2">
    <name type="scientific">Manihot esculenta</name>
    <name type="common">Cassava</name>
    <name type="synonym">Jatropha manihot</name>
    <dbReference type="NCBI Taxonomy" id="3983"/>
    <lineage>
        <taxon>Eukaryota</taxon>
        <taxon>Viridiplantae</taxon>
        <taxon>Streptophyta</taxon>
        <taxon>Embryophyta</taxon>
        <taxon>Tracheophyta</taxon>
        <taxon>Spermatophyta</taxon>
        <taxon>Magnoliopsida</taxon>
        <taxon>eudicotyledons</taxon>
        <taxon>Gunneridae</taxon>
        <taxon>Pentapetalae</taxon>
        <taxon>rosids</taxon>
        <taxon>fabids</taxon>
        <taxon>Malpighiales</taxon>
        <taxon>Euphorbiaceae</taxon>
        <taxon>Crotonoideae</taxon>
        <taxon>Manihoteae</taxon>
        <taxon>Manihot</taxon>
    </lineage>
</organism>
<reference evidence="2" key="1">
    <citation type="journal article" date="2016" name="Nat. Biotechnol.">
        <title>Sequencing wild and cultivated cassava and related species reveals extensive interspecific hybridization and genetic diversity.</title>
        <authorList>
            <person name="Bredeson J.V."/>
            <person name="Lyons J.B."/>
            <person name="Prochnik S.E."/>
            <person name="Wu G.A."/>
            <person name="Ha C.M."/>
            <person name="Edsinger-Gonzales E."/>
            <person name="Grimwood J."/>
            <person name="Schmutz J."/>
            <person name="Rabbi I.Y."/>
            <person name="Egesi C."/>
            <person name="Nauluvula P."/>
            <person name="Lebot V."/>
            <person name="Ndunguru J."/>
            <person name="Mkamilo G."/>
            <person name="Bart R.S."/>
            <person name="Setter T.L."/>
            <person name="Gleadow R.M."/>
            <person name="Kulakow P."/>
            <person name="Ferguson M.E."/>
            <person name="Rounsley S."/>
            <person name="Rokhsar D.S."/>
        </authorList>
    </citation>
    <scope>NUCLEOTIDE SEQUENCE [LARGE SCALE GENOMIC DNA]</scope>
    <source>
        <strain evidence="2">cv. AM560-2</strain>
    </source>
</reference>
<evidence type="ECO:0000313" key="2">
    <source>
        <dbReference type="Proteomes" id="UP000091857"/>
    </source>
</evidence>
<proteinExistence type="predicted"/>
<gene>
    <name evidence="1" type="ORF">MANES_15G042900v8</name>
</gene>
<name>A0ACB7G953_MANES</name>
<sequence>MSRKYLVGIVQLYAWMILFQISFSKFVTFSYSADEKEPELQIGSPTDVKHVAHIGWDDSSASKPSWMNEFQSSSKTSNGSANCEEDLKNSPMLPPSSDTSQIEKPKRKSRRADSTLHSPHRRSTDGSKQSRNQCSSNNSMDSPGGAQITERQMNLSCN</sequence>
<accession>A0ACB7G953</accession>
<comment type="caution">
    <text evidence="1">The sequence shown here is derived from an EMBL/GenBank/DDBJ whole genome shotgun (WGS) entry which is preliminary data.</text>
</comment>
<protein>
    <submittedName>
        <fullName evidence="1">Uncharacterized protein</fullName>
    </submittedName>
</protein>
<evidence type="ECO:0000313" key="1">
    <source>
        <dbReference type="EMBL" id="KAG8636799.1"/>
    </source>
</evidence>
<dbReference type="EMBL" id="CM004401">
    <property type="protein sequence ID" value="KAG8636799.1"/>
    <property type="molecule type" value="Genomic_DNA"/>
</dbReference>